<dbReference type="PROSITE" id="PS01057">
    <property type="entry name" value="SAICAR_SYNTHETASE_1"/>
    <property type="match status" value="1"/>
</dbReference>
<proteinExistence type="inferred from homology"/>
<evidence type="ECO:0000313" key="11">
    <source>
        <dbReference type="EMBL" id="OCK82740.1"/>
    </source>
</evidence>
<dbReference type="GO" id="GO:0005737">
    <property type="term" value="C:cytoplasm"/>
    <property type="evidence" value="ECO:0007669"/>
    <property type="project" value="TreeGrafter"/>
</dbReference>
<dbReference type="Pfam" id="PF01259">
    <property type="entry name" value="SAICAR_synt"/>
    <property type="match status" value="1"/>
</dbReference>
<dbReference type="OrthoDB" id="9991235at2759"/>
<dbReference type="GO" id="GO:0004639">
    <property type="term" value="F:phosphoribosylaminoimidazolesuccinocarboxamide synthase activity"/>
    <property type="evidence" value="ECO:0007669"/>
    <property type="project" value="UniProtKB-EC"/>
</dbReference>
<dbReference type="Gene3D" id="3.30.200.20">
    <property type="entry name" value="Phosphorylase Kinase, domain 1"/>
    <property type="match status" value="1"/>
</dbReference>
<dbReference type="InterPro" id="IPR028923">
    <property type="entry name" value="SAICAR_synt/ADE2_N"/>
</dbReference>
<gene>
    <name evidence="11" type="ORF">K432DRAFT_323630</name>
</gene>
<dbReference type="Proteomes" id="UP000250266">
    <property type="component" value="Unassembled WGS sequence"/>
</dbReference>
<evidence type="ECO:0000256" key="1">
    <source>
        <dbReference type="ARBA" id="ARBA00004672"/>
    </source>
</evidence>
<feature type="domain" description="SAICAR synthetase/ADE2 N-terminal" evidence="10">
    <location>
        <begin position="17"/>
        <end position="276"/>
    </location>
</feature>
<evidence type="ECO:0000256" key="9">
    <source>
        <dbReference type="ARBA" id="ARBA00030409"/>
    </source>
</evidence>
<reference evidence="11 12" key="1">
    <citation type="journal article" date="2016" name="Nat. Commun.">
        <title>Ectomycorrhizal ecology is imprinted in the genome of the dominant symbiotic fungus Cenococcum geophilum.</title>
        <authorList>
            <consortium name="DOE Joint Genome Institute"/>
            <person name="Peter M."/>
            <person name="Kohler A."/>
            <person name="Ohm R.A."/>
            <person name="Kuo A."/>
            <person name="Krutzmann J."/>
            <person name="Morin E."/>
            <person name="Arend M."/>
            <person name="Barry K.W."/>
            <person name="Binder M."/>
            <person name="Choi C."/>
            <person name="Clum A."/>
            <person name="Copeland A."/>
            <person name="Grisel N."/>
            <person name="Haridas S."/>
            <person name="Kipfer T."/>
            <person name="LaButti K."/>
            <person name="Lindquist E."/>
            <person name="Lipzen A."/>
            <person name="Maire R."/>
            <person name="Meier B."/>
            <person name="Mihaltcheva S."/>
            <person name="Molinier V."/>
            <person name="Murat C."/>
            <person name="Poggeler S."/>
            <person name="Quandt C.A."/>
            <person name="Sperisen C."/>
            <person name="Tritt A."/>
            <person name="Tisserant E."/>
            <person name="Crous P.W."/>
            <person name="Henrissat B."/>
            <person name="Nehls U."/>
            <person name="Egli S."/>
            <person name="Spatafora J.W."/>
            <person name="Grigoriev I.V."/>
            <person name="Martin F.M."/>
        </authorList>
    </citation>
    <scope>NUCLEOTIDE SEQUENCE [LARGE SCALE GENOMIC DNA]</scope>
    <source>
        <strain evidence="11 12">CBS 459.81</strain>
    </source>
</reference>
<dbReference type="NCBIfam" id="NF010568">
    <property type="entry name" value="PRK13961.1"/>
    <property type="match status" value="1"/>
</dbReference>
<dbReference type="HAMAP" id="MF_00137">
    <property type="entry name" value="SAICAR_synth"/>
    <property type="match status" value="1"/>
</dbReference>
<keyword evidence="5" id="KW-0436">Ligase</keyword>
<accession>A0A8E2EFB1</accession>
<evidence type="ECO:0000256" key="3">
    <source>
        <dbReference type="ARBA" id="ARBA00012217"/>
    </source>
</evidence>
<evidence type="ECO:0000256" key="6">
    <source>
        <dbReference type="ARBA" id="ARBA00022741"/>
    </source>
</evidence>
<dbReference type="NCBIfam" id="TIGR00081">
    <property type="entry name" value="purC"/>
    <property type="match status" value="1"/>
</dbReference>
<evidence type="ECO:0000259" key="10">
    <source>
        <dbReference type="Pfam" id="PF01259"/>
    </source>
</evidence>
<dbReference type="CDD" id="cd01414">
    <property type="entry name" value="SAICAR_synt_Sc"/>
    <property type="match status" value="1"/>
</dbReference>
<keyword evidence="12" id="KW-1185">Reference proteome</keyword>
<dbReference type="FunFam" id="3.30.470.20:FF:000015">
    <property type="entry name" value="Phosphoribosylaminoimidazole-succinocarboxamide synthase"/>
    <property type="match status" value="1"/>
</dbReference>
<keyword evidence="7" id="KW-0658">Purine biosynthesis</keyword>
<evidence type="ECO:0000313" key="12">
    <source>
        <dbReference type="Proteomes" id="UP000250266"/>
    </source>
</evidence>
<dbReference type="Gene3D" id="3.30.470.20">
    <property type="entry name" value="ATP-grasp fold, B domain"/>
    <property type="match status" value="1"/>
</dbReference>
<dbReference type="GO" id="GO:0005524">
    <property type="term" value="F:ATP binding"/>
    <property type="evidence" value="ECO:0007669"/>
    <property type="project" value="UniProtKB-KW"/>
</dbReference>
<dbReference type="SUPFAM" id="SSF56104">
    <property type="entry name" value="SAICAR synthase-like"/>
    <property type="match status" value="1"/>
</dbReference>
<evidence type="ECO:0000256" key="2">
    <source>
        <dbReference type="ARBA" id="ARBA00010190"/>
    </source>
</evidence>
<dbReference type="InterPro" id="IPR001636">
    <property type="entry name" value="SAICAR_synth"/>
</dbReference>
<name>A0A8E2EFB1_9PEZI</name>
<evidence type="ECO:0000256" key="4">
    <source>
        <dbReference type="ARBA" id="ARBA00016460"/>
    </source>
</evidence>
<organism evidence="11 12">
    <name type="scientific">Lepidopterella palustris CBS 459.81</name>
    <dbReference type="NCBI Taxonomy" id="1314670"/>
    <lineage>
        <taxon>Eukaryota</taxon>
        <taxon>Fungi</taxon>
        <taxon>Dikarya</taxon>
        <taxon>Ascomycota</taxon>
        <taxon>Pezizomycotina</taxon>
        <taxon>Dothideomycetes</taxon>
        <taxon>Pleosporomycetidae</taxon>
        <taxon>Mytilinidiales</taxon>
        <taxon>Argynnaceae</taxon>
        <taxon>Lepidopterella</taxon>
    </lineage>
</organism>
<dbReference type="PANTHER" id="PTHR43700:SF1">
    <property type="entry name" value="PHOSPHORIBOSYLAMINOIMIDAZOLE-SUCCINOCARBOXAMIDE SYNTHASE"/>
    <property type="match status" value="1"/>
</dbReference>
<dbReference type="InterPro" id="IPR018236">
    <property type="entry name" value="SAICAR_synthetase_CS"/>
</dbReference>
<dbReference type="UniPathway" id="UPA00074">
    <property type="reaction ID" value="UER00131"/>
</dbReference>
<keyword evidence="6" id="KW-0547">Nucleotide-binding</keyword>
<comment type="similarity">
    <text evidence="2">Belongs to the SAICAR synthetase family.</text>
</comment>
<protein>
    <recommendedName>
        <fullName evidence="4">Phosphoribosylaminoimidazole-succinocarboxamide synthase</fullName>
        <ecNumber evidence="3">6.3.2.6</ecNumber>
    </recommendedName>
    <alternativeName>
        <fullName evidence="9">SAICAR synthetase</fullName>
    </alternativeName>
</protein>
<dbReference type="EC" id="6.3.2.6" evidence="3"/>
<dbReference type="PANTHER" id="PTHR43700">
    <property type="entry name" value="PHOSPHORIBOSYLAMINOIMIDAZOLE-SUCCINOCARBOXAMIDE SYNTHASE"/>
    <property type="match status" value="1"/>
</dbReference>
<sequence>MSSALVEIDLQGKLKRIASGKVRDVFEIDEETLLFVASDRISAYDVVMKNGIPDKGVLLTAMRHAPAYWFTHLTSCLPHLRTHFLSAALPPSISSLPSLARRSMQVRRLHIYPLESIVRGYITGSAWAEYRSSGTVHGIAMPPNLVEGQKLEKPIWTPSTKAAAGSHDENISPDRAREVVGREVASEIERISLEVYEIGHQRCLAVGIILADTKLEFGYDPKHEDEIILVDEVLTPDSSRFWPADTYEAHLGRTQPSFDKQPLRDWLSAKGLKGKEGIEVPADVVNDTVEKYREAFERVTGQKWGA</sequence>
<evidence type="ECO:0000256" key="5">
    <source>
        <dbReference type="ARBA" id="ARBA00022598"/>
    </source>
</evidence>
<dbReference type="EMBL" id="KV744879">
    <property type="protein sequence ID" value="OCK82740.1"/>
    <property type="molecule type" value="Genomic_DNA"/>
</dbReference>
<dbReference type="GO" id="GO:0006189">
    <property type="term" value="P:'de novo' IMP biosynthetic process"/>
    <property type="evidence" value="ECO:0007669"/>
    <property type="project" value="UniProtKB-UniPathway"/>
</dbReference>
<dbReference type="AlphaFoldDB" id="A0A8E2EFB1"/>
<comment type="pathway">
    <text evidence="1">Purine metabolism; IMP biosynthesis via de novo pathway; 5-amino-1-(5-phospho-D-ribosyl)imidazole-4-carboxamide from 5-amino-1-(5-phospho-D-ribosyl)imidazole-4-carboxylate: step 1/2.</text>
</comment>
<dbReference type="PROSITE" id="PS01058">
    <property type="entry name" value="SAICAR_SYNTHETASE_2"/>
    <property type="match status" value="1"/>
</dbReference>
<keyword evidence="8" id="KW-0067">ATP-binding</keyword>
<evidence type="ECO:0000256" key="8">
    <source>
        <dbReference type="ARBA" id="ARBA00022840"/>
    </source>
</evidence>
<evidence type="ECO:0000256" key="7">
    <source>
        <dbReference type="ARBA" id="ARBA00022755"/>
    </source>
</evidence>